<accession>A0ABT1SH34</accession>
<keyword evidence="2" id="KW-1185">Reference proteome</keyword>
<name>A0ABT1SH34_9FIRM</name>
<dbReference type="EMBL" id="JANGAC010000033">
    <property type="protein sequence ID" value="MCQ4925803.1"/>
    <property type="molecule type" value="Genomic_DNA"/>
</dbReference>
<reference evidence="1 2" key="1">
    <citation type="submission" date="2022-06" db="EMBL/GenBank/DDBJ databases">
        <title>Isolation of gut microbiota from human fecal samples.</title>
        <authorList>
            <person name="Pamer E.G."/>
            <person name="Barat B."/>
            <person name="Waligurski E."/>
            <person name="Medina S."/>
            <person name="Paddock L."/>
            <person name="Mostad J."/>
        </authorList>
    </citation>
    <scope>NUCLEOTIDE SEQUENCE [LARGE SCALE GENOMIC DNA]</scope>
    <source>
        <strain evidence="1 2">DFI.7.95</strain>
    </source>
</reference>
<evidence type="ECO:0000313" key="1">
    <source>
        <dbReference type="EMBL" id="MCQ4925803.1"/>
    </source>
</evidence>
<protein>
    <submittedName>
        <fullName evidence="1">Uncharacterized protein</fullName>
    </submittedName>
</protein>
<evidence type="ECO:0000313" key="2">
    <source>
        <dbReference type="Proteomes" id="UP001524478"/>
    </source>
</evidence>
<comment type="caution">
    <text evidence="1">The sequence shown here is derived from an EMBL/GenBank/DDBJ whole genome shotgun (WGS) entry which is preliminary data.</text>
</comment>
<proteinExistence type="predicted"/>
<sequence length="537" mass="62344">MNKKISLVSLILILILFTNGCAKEISLVANKGEYFTMYSNDNISVKISNTVKDKENAYSTVLEDLQRINGFSPIHKIEIDIDEKHVIPKIEGSIKCNSSFINTEEFKKELIKRSYDIYDNWISEGLYSKIYDLEKKEVDFIAYYSNNEFSLYGARFFEPFSSKEEIQNIKSASVDLVEHLIKKGKKEELLKNQVEIADIKEWAKDKNIDLSYQRSINSLMNRMEVNKLKPNIYLTLNTKEEINGFIIDVLAMDERYKTAKIVEDFILMMDANVKNIKEGIKKDAPNFYNDYSLAIENVPKIHYHFDINADIDFAEMGQGRIVLKNLSAQAHEYSHILIVDSFLNNNIVVNKPIWLDEGMANYLSIAYSESFKFAIEGMHRLILDAKENEDKLSEEEKILADKWYKIFMANNIELNDLTENKNEKIKVSTIATTVMTDLSKLEDSGAFQKGAVFLKGQERIGQKLWPMGDGNYIDYHDNQSFTNSLIHEYGLEKLLYLMVEDFTTLTYEEYFGKSYEELKVDWIEYLKENIKAIELML</sequence>
<organism evidence="1 2">
    <name type="scientific">Tissierella carlieri</name>
    <dbReference type="NCBI Taxonomy" id="689904"/>
    <lineage>
        <taxon>Bacteria</taxon>
        <taxon>Bacillati</taxon>
        <taxon>Bacillota</taxon>
        <taxon>Tissierellia</taxon>
        <taxon>Tissierellales</taxon>
        <taxon>Tissierellaceae</taxon>
        <taxon>Tissierella</taxon>
    </lineage>
</organism>
<dbReference type="Proteomes" id="UP001524478">
    <property type="component" value="Unassembled WGS sequence"/>
</dbReference>
<gene>
    <name evidence="1" type="ORF">NE686_22110</name>
</gene>
<dbReference type="RefSeq" id="WP_256313139.1">
    <property type="nucleotide sequence ID" value="NZ_JANGAC010000033.1"/>
</dbReference>